<dbReference type="InterPro" id="IPR009057">
    <property type="entry name" value="Homeodomain-like_sf"/>
</dbReference>
<comment type="caution">
    <text evidence="2">The sequence shown here is derived from an EMBL/GenBank/DDBJ whole genome shotgun (WGS) entry which is preliminary data.</text>
</comment>
<proteinExistence type="inferred from homology"/>
<name>A0A7U7GE16_9GAMM</name>
<dbReference type="GO" id="GO:0004803">
    <property type="term" value="F:transposase activity"/>
    <property type="evidence" value="ECO:0007669"/>
    <property type="project" value="InterPro"/>
</dbReference>
<dbReference type="SUPFAM" id="SSF46689">
    <property type="entry name" value="Homeodomain-like"/>
    <property type="match status" value="1"/>
</dbReference>
<reference evidence="2 3" key="1">
    <citation type="journal article" date="2014" name="ISME J.">
        <title>Candidatus Competibacter-lineage genomes retrieved from metagenomes reveal functional metabolic diversity.</title>
        <authorList>
            <person name="McIlroy S.J."/>
            <person name="Albertsen M."/>
            <person name="Andresen E.K."/>
            <person name="Saunders A.M."/>
            <person name="Kristiansen R."/>
            <person name="Stokholm-Bjerregaard M."/>
            <person name="Nielsen K.L."/>
            <person name="Nielsen P.H."/>
        </authorList>
    </citation>
    <scope>NUCLEOTIDE SEQUENCE [LARGE SCALE GENOMIC DNA]</scope>
    <source>
        <strain evidence="2 3">Run_B_J11</strain>
    </source>
</reference>
<comment type="similarity">
    <text evidence="1">Belongs to the transposase 8 family.</text>
</comment>
<accession>A0A7U7GE16</accession>
<evidence type="ECO:0000256" key="1">
    <source>
        <dbReference type="ARBA" id="ARBA00009964"/>
    </source>
</evidence>
<dbReference type="GO" id="GO:0006313">
    <property type="term" value="P:DNA transposition"/>
    <property type="evidence" value="ECO:0007669"/>
    <property type="project" value="InterPro"/>
</dbReference>
<dbReference type="EMBL" id="CBTK010000271">
    <property type="protein sequence ID" value="CDH46668.1"/>
    <property type="molecule type" value="Genomic_DNA"/>
</dbReference>
<dbReference type="AlphaFoldDB" id="A0A7U7GE16"/>
<evidence type="ECO:0000313" key="3">
    <source>
        <dbReference type="Proteomes" id="UP000019184"/>
    </source>
</evidence>
<dbReference type="InterPro" id="IPR002514">
    <property type="entry name" value="Transposase_8"/>
</dbReference>
<evidence type="ECO:0000313" key="2">
    <source>
        <dbReference type="EMBL" id="CDH46668.1"/>
    </source>
</evidence>
<gene>
    <name evidence="2" type="ORF">BN874_550015</name>
</gene>
<dbReference type="Pfam" id="PF01527">
    <property type="entry name" value="HTH_Tnp_1"/>
    <property type="match status" value="1"/>
</dbReference>
<keyword evidence="3" id="KW-1185">Reference proteome</keyword>
<dbReference type="InterPro" id="IPR036388">
    <property type="entry name" value="WH-like_DNA-bd_sf"/>
</dbReference>
<dbReference type="Gene3D" id="1.10.10.10">
    <property type="entry name" value="Winged helix-like DNA-binding domain superfamily/Winged helix DNA-binding domain"/>
    <property type="match status" value="1"/>
</dbReference>
<dbReference type="Proteomes" id="UP000019184">
    <property type="component" value="Unassembled WGS sequence"/>
</dbReference>
<sequence>MQRNVFSAEFKAKVALEALAGRKTVNEIAGAHEVHPNQVTTWKREAQDGLKALFACKRGRRSPQEGADAEALYRQIGRLQVQVEWLKKKSELSPPG</sequence>
<dbReference type="GO" id="GO:0003677">
    <property type="term" value="F:DNA binding"/>
    <property type="evidence" value="ECO:0007669"/>
    <property type="project" value="InterPro"/>
</dbReference>
<protein>
    <submittedName>
        <fullName evidence="2">Transposase</fullName>
    </submittedName>
</protein>
<organism evidence="2 3">
    <name type="scientific">Candidatus Contendobacter odensis Run_B_J11</name>
    <dbReference type="NCBI Taxonomy" id="1400861"/>
    <lineage>
        <taxon>Bacteria</taxon>
        <taxon>Pseudomonadati</taxon>
        <taxon>Pseudomonadota</taxon>
        <taxon>Gammaproteobacteria</taxon>
        <taxon>Candidatus Competibacteraceae</taxon>
        <taxon>Candidatus Contendibacter</taxon>
    </lineage>
</organism>